<organism evidence="2 3">
    <name type="scientific">Burkholderia pseudomallei (strain 1710b)</name>
    <dbReference type="NCBI Taxonomy" id="320372"/>
    <lineage>
        <taxon>Bacteria</taxon>
        <taxon>Pseudomonadati</taxon>
        <taxon>Pseudomonadota</taxon>
        <taxon>Betaproteobacteria</taxon>
        <taxon>Burkholderiales</taxon>
        <taxon>Burkholderiaceae</taxon>
        <taxon>Burkholderia</taxon>
        <taxon>pseudomallei group</taxon>
    </lineage>
</organism>
<dbReference type="AlphaFoldDB" id="Q3JL84"/>
<dbReference type="HOGENOM" id="CLU_312095_0_0_4"/>
<feature type="region of interest" description="Disordered" evidence="1">
    <location>
        <begin position="203"/>
        <end position="238"/>
    </location>
</feature>
<accession>Q3JL84</accession>
<name>Q3JL84_BURP1</name>
<dbReference type="KEGG" id="bpm:BURPS1710b_A0511"/>
<protein>
    <submittedName>
        <fullName evidence="2">Uncharacterized protein</fullName>
    </submittedName>
</protein>
<evidence type="ECO:0000313" key="2">
    <source>
        <dbReference type="EMBL" id="ABA53425.1"/>
    </source>
</evidence>
<dbReference type="EnsemblBacteria" id="ABA53425">
    <property type="protein sequence ID" value="ABA53425"/>
    <property type="gene ID" value="BURPS1710b_A0511"/>
</dbReference>
<reference evidence="2 3" key="1">
    <citation type="submission" date="2005-09" db="EMBL/GenBank/DDBJ databases">
        <authorList>
            <person name="Woods D.E."/>
            <person name="Nierman W.C."/>
        </authorList>
    </citation>
    <scope>NUCLEOTIDE SEQUENCE [LARGE SCALE GENOMIC DNA]</scope>
    <source>
        <strain evidence="2 3">1710b</strain>
    </source>
</reference>
<dbReference type="EMBL" id="CP000125">
    <property type="protein sequence ID" value="ABA53425.1"/>
    <property type="molecule type" value="Genomic_DNA"/>
</dbReference>
<dbReference type="Proteomes" id="UP000002700">
    <property type="component" value="Chromosome II"/>
</dbReference>
<feature type="compositionally biased region" description="Basic and acidic residues" evidence="1">
    <location>
        <begin position="218"/>
        <end position="231"/>
    </location>
</feature>
<evidence type="ECO:0000313" key="3">
    <source>
        <dbReference type="Proteomes" id="UP000002700"/>
    </source>
</evidence>
<gene>
    <name evidence="2" type="ordered locus">BURPS1710b_A0511</name>
</gene>
<proteinExistence type="predicted"/>
<feature type="region of interest" description="Disordered" evidence="1">
    <location>
        <begin position="1"/>
        <end position="26"/>
    </location>
</feature>
<evidence type="ECO:0000256" key="1">
    <source>
        <dbReference type="SAM" id="MobiDB-lite"/>
    </source>
</evidence>
<sequence length="940" mass="105275">MRIGIHLEAASGAPRRAPPPASRRSMRGEIQQDLAAFARVALGELERARDIAKIERVRDDVLRMHAPVGDPFDDLREHRAVQARRAQRQFLLRQLGLHDRRRLRREAEHTDARGGRREPHRLLEDRRMADRVEDQRRAAVDAASLERVRHRFRRRVDDFVGRRAALARERETLVEAIGDERANAVDVLEHLQQREADGARAVDQRDVGRQHAGARGRVRGDRERLDDRSARVGDLGRNPVGVRGGHAGVLAEAAVAMHAEHGQAAAHVAPADRACVAAPATDDRVDCDDLADARRVDARADRFDSPDELVPDDARIRDERVLAVEDVQIRSADARIAHAHAHFARGGLGRGHFAHAHAMRLVDDDAQHVLILLRVSSRRWGGARSPVPHRAVAQAGDGQVGALVRIVRGERLVDVDAEAGHVVHHEIAVVEAIVVREHLVGQRRVRHQLLDAEVRRPQSEVHRGRHAHGRQVGRAVKARADLVHRRVIGDAAHVRDAARVHDRRADVVDQLIADQVLAIPDRIEDLADRERRRRVAADQPECVLVLGGRRVLEPEQPVRLEIAAEARRLDRREPVMRVVQQVRRVAERVAHLAEQLGRMAQVERGVPRLLGRQAFFGGLVRARRLADAVHLRQPRHARLHADRAVARGDVPVRGVDRLVVIAPVRVAIDHQPFAALAAEQLIDGHAGELALDVPERHVDRGDRRHRHGPAPPVRAAIQVLPDVLDVARVPADQAREHVILQIRAHRELAPVERRVAEAVDAFVGDDLDRHEIPAGAGDDDVQPFDFHAVSPVRGSVDKVVGRALAHLGQVGVHAVDVHRDRCAEQRHVARRDVREDLLVLVQRAARVVFDAIEQQPAHAVELPFHRLQHGPHVRAAGEFEHPAVHRLVEREERVDVVRGHRVALRVDEAGELRELRRRDLLREIDVVRAFERAAREAAFL</sequence>